<dbReference type="Proteomes" id="UP000466442">
    <property type="component" value="Unassembled WGS sequence"/>
</dbReference>
<evidence type="ECO:0000256" key="2">
    <source>
        <dbReference type="ARBA" id="ARBA00022490"/>
    </source>
</evidence>
<name>A0A6A4K5Y8_APOLU</name>
<gene>
    <name evidence="7" type="ORF">GE061_010598</name>
</gene>
<dbReference type="InterPro" id="IPR034907">
    <property type="entry name" value="NDK-like_dom"/>
</dbReference>
<evidence type="ECO:0000313" key="7">
    <source>
        <dbReference type="EMBL" id="KAF6212888.1"/>
    </source>
</evidence>
<evidence type="ECO:0000256" key="3">
    <source>
        <dbReference type="ARBA" id="ARBA00023212"/>
    </source>
</evidence>
<dbReference type="AlphaFoldDB" id="A0A6A4K5Y8"/>
<dbReference type="SUPFAM" id="SSF54919">
    <property type="entry name" value="Nucleoside diphosphate kinase, NDK"/>
    <property type="match status" value="2"/>
</dbReference>
<dbReference type="InterPro" id="IPR001564">
    <property type="entry name" value="Nucleoside_diP_kinase"/>
</dbReference>
<dbReference type="InterPro" id="IPR011410">
    <property type="entry name" value="NDPK7"/>
</dbReference>
<keyword evidence="2" id="KW-0963">Cytoplasm</keyword>
<comment type="subcellular location">
    <subcellularLocation>
        <location evidence="1">Cytoplasm</location>
        <location evidence="1">Cytoskeleton</location>
        <location evidence="1">Cilium axoneme</location>
    </subcellularLocation>
</comment>
<dbReference type="GO" id="GO:0005524">
    <property type="term" value="F:ATP binding"/>
    <property type="evidence" value="ECO:0007669"/>
    <property type="project" value="InterPro"/>
</dbReference>
<dbReference type="GO" id="GO:0005813">
    <property type="term" value="C:centrosome"/>
    <property type="evidence" value="ECO:0007669"/>
    <property type="project" value="TreeGrafter"/>
</dbReference>
<protein>
    <submittedName>
        <fullName evidence="7">Uncharacterized protein</fullName>
    </submittedName>
</protein>
<accession>A0A6A4K5Y8</accession>
<dbReference type="PANTHER" id="PTHR43109:SF2">
    <property type="entry name" value="NUCLEOSIDE DIPHOSPHATE KINASE 7"/>
    <property type="match status" value="1"/>
</dbReference>
<keyword evidence="8" id="KW-1185">Reference proteome</keyword>
<dbReference type="GO" id="GO:0006228">
    <property type="term" value="P:UTP biosynthetic process"/>
    <property type="evidence" value="ECO:0007669"/>
    <property type="project" value="InterPro"/>
</dbReference>
<dbReference type="InterPro" id="IPR036850">
    <property type="entry name" value="NDK-like_dom_sf"/>
</dbReference>
<proteinExistence type="inferred from homology"/>
<evidence type="ECO:0000256" key="6">
    <source>
        <dbReference type="RuleBase" id="RU004011"/>
    </source>
</evidence>
<evidence type="ECO:0000256" key="5">
    <source>
        <dbReference type="PROSITE-ProRule" id="PRU00706"/>
    </source>
</evidence>
<comment type="caution">
    <text evidence="7">The sequence shown here is derived from an EMBL/GenBank/DDBJ whole genome shotgun (WGS) entry which is preliminary data.</text>
</comment>
<dbReference type="GO" id="GO:0004550">
    <property type="term" value="F:nucleoside diphosphate kinase activity"/>
    <property type="evidence" value="ECO:0007669"/>
    <property type="project" value="InterPro"/>
</dbReference>
<organism evidence="7 8">
    <name type="scientific">Apolygus lucorum</name>
    <name type="common">Small green plant bug</name>
    <name type="synonym">Lygocoris lucorum</name>
    <dbReference type="NCBI Taxonomy" id="248454"/>
    <lineage>
        <taxon>Eukaryota</taxon>
        <taxon>Metazoa</taxon>
        <taxon>Ecdysozoa</taxon>
        <taxon>Arthropoda</taxon>
        <taxon>Hexapoda</taxon>
        <taxon>Insecta</taxon>
        <taxon>Pterygota</taxon>
        <taxon>Neoptera</taxon>
        <taxon>Paraneoptera</taxon>
        <taxon>Hemiptera</taxon>
        <taxon>Heteroptera</taxon>
        <taxon>Panheteroptera</taxon>
        <taxon>Cimicomorpha</taxon>
        <taxon>Miridae</taxon>
        <taxon>Mirini</taxon>
        <taxon>Apolygus</taxon>
    </lineage>
</organism>
<evidence type="ECO:0000256" key="1">
    <source>
        <dbReference type="ARBA" id="ARBA00004430"/>
    </source>
</evidence>
<dbReference type="PANTHER" id="PTHR43109">
    <property type="entry name" value="NUCLEOSIDE DIPHOSPHATE KINASE 7"/>
    <property type="match status" value="1"/>
</dbReference>
<dbReference type="EMBL" id="WIXP02000003">
    <property type="protein sequence ID" value="KAF6212888.1"/>
    <property type="molecule type" value="Genomic_DNA"/>
</dbReference>
<sequence>MTFDVSVAPTINDKYSFLASWYEAESAMLRKFYLFYYATDNTISLFDIGKNRVFLKRTRVENLEKRDIFVGNIVKIFSRHIKITGYANEFTERIMGHSMQSTIVIIKPDGRSKMGSILKMIINEGFRISDLRMLTLPAAVVEQFYQKKKDSLGFSALVTYMSSSPVITLELINNEGIDRMKKLCGPTDPDQARREAPASIRACFGTDEAHNAIHSSSSVEESRLERQLLFGRFAPASNSSTDTAVLKHSTCCVIKPHAVRDGKLGEIIEMIEGEGYTITAMRMFRLDNINAEEFLEIYRGVLPEYTDMVSEFVNGGCVALEVVGPTKEDTPQDFRNFVGPMDPDMARQLRPNTLRARFGKNKVQNAVHVTDLPEDAPLEVEYFFKILAA</sequence>
<dbReference type="FunFam" id="3.30.70.141:FF:000004">
    <property type="entry name" value="Nucleoside diphosphate kinase 7"/>
    <property type="match status" value="1"/>
</dbReference>
<dbReference type="GO" id="GO:0005879">
    <property type="term" value="C:axonemal microtubule"/>
    <property type="evidence" value="ECO:0007669"/>
    <property type="project" value="TreeGrafter"/>
</dbReference>
<dbReference type="OrthoDB" id="270127at2759"/>
<keyword evidence="3" id="KW-0206">Cytoskeleton</keyword>
<evidence type="ECO:0000256" key="4">
    <source>
        <dbReference type="ARBA" id="ARBA00023273"/>
    </source>
</evidence>
<dbReference type="SMART" id="SM00676">
    <property type="entry name" value="DM10"/>
    <property type="match status" value="1"/>
</dbReference>
<evidence type="ECO:0000313" key="8">
    <source>
        <dbReference type="Proteomes" id="UP000466442"/>
    </source>
</evidence>
<dbReference type="SMART" id="SM00562">
    <property type="entry name" value="NDK"/>
    <property type="match status" value="2"/>
</dbReference>
<dbReference type="PROSITE" id="PS51336">
    <property type="entry name" value="DM10"/>
    <property type="match status" value="1"/>
</dbReference>
<dbReference type="GO" id="GO:0006183">
    <property type="term" value="P:GTP biosynthetic process"/>
    <property type="evidence" value="ECO:0007669"/>
    <property type="project" value="InterPro"/>
</dbReference>
<dbReference type="Pfam" id="PF00334">
    <property type="entry name" value="NDK"/>
    <property type="match status" value="2"/>
</dbReference>
<dbReference type="InterPro" id="IPR037993">
    <property type="entry name" value="NDPk7B"/>
</dbReference>
<dbReference type="CDD" id="cd04412">
    <property type="entry name" value="NDPk7B"/>
    <property type="match status" value="1"/>
</dbReference>
<dbReference type="InterPro" id="IPR006602">
    <property type="entry name" value="DM10_dom"/>
</dbReference>
<dbReference type="GO" id="GO:0006241">
    <property type="term" value="P:CTP biosynthetic process"/>
    <property type="evidence" value="ECO:0007669"/>
    <property type="project" value="InterPro"/>
</dbReference>
<reference evidence="7" key="1">
    <citation type="journal article" date="2021" name="Mol. Ecol. Resour.">
        <title>Apolygus lucorum genome provides insights into omnivorousness and mesophyll feeding.</title>
        <authorList>
            <person name="Liu Y."/>
            <person name="Liu H."/>
            <person name="Wang H."/>
            <person name="Huang T."/>
            <person name="Liu B."/>
            <person name="Yang B."/>
            <person name="Yin L."/>
            <person name="Li B."/>
            <person name="Zhang Y."/>
            <person name="Zhang S."/>
            <person name="Jiang F."/>
            <person name="Zhang X."/>
            <person name="Ren Y."/>
            <person name="Wang B."/>
            <person name="Wang S."/>
            <person name="Lu Y."/>
            <person name="Wu K."/>
            <person name="Fan W."/>
            <person name="Wang G."/>
        </authorList>
    </citation>
    <scope>NUCLEOTIDE SEQUENCE</scope>
    <source>
        <strain evidence="7">12Hb</strain>
    </source>
</reference>
<comment type="similarity">
    <text evidence="5 6">Belongs to the NDK family.</text>
</comment>
<dbReference type="PIRSF" id="PIRSF036503">
    <property type="entry name" value="NDK7"/>
    <property type="match status" value="1"/>
</dbReference>
<dbReference type="Gene3D" id="3.30.70.141">
    <property type="entry name" value="Nucleoside diphosphate kinase-like domain"/>
    <property type="match status" value="2"/>
</dbReference>
<keyword evidence="4" id="KW-0966">Cell projection</keyword>
<comment type="caution">
    <text evidence="5">Lacks conserved residue(s) required for the propagation of feature annotation.</text>
</comment>
<dbReference type="PRINTS" id="PR01243">
    <property type="entry name" value="NUCDPKINASE"/>
</dbReference>
<dbReference type="PROSITE" id="PS51374">
    <property type="entry name" value="NDPK_LIKE"/>
    <property type="match status" value="1"/>
</dbReference>
<dbReference type="Gene3D" id="2.30.29.170">
    <property type="match status" value="1"/>
</dbReference>